<feature type="region of interest" description="Disordered" evidence="9">
    <location>
        <begin position="1367"/>
        <end position="1407"/>
    </location>
</feature>
<dbReference type="PANTHER" id="PTHR24028">
    <property type="entry name" value="CADHERIN-87A"/>
    <property type="match status" value="1"/>
</dbReference>
<evidence type="ECO:0000256" key="1">
    <source>
        <dbReference type="ARBA" id="ARBA00004167"/>
    </source>
</evidence>
<feature type="signal peptide" evidence="11">
    <location>
        <begin position="1"/>
        <end position="21"/>
    </location>
</feature>
<feature type="region of interest" description="Disordered" evidence="9">
    <location>
        <begin position="1142"/>
        <end position="1162"/>
    </location>
</feature>
<keyword evidence="5 10" id="KW-1133">Transmembrane helix</keyword>
<feature type="domain" description="Cadherin" evidence="12">
    <location>
        <begin position="65"/>
        <end position="134"/>
    </location>
</feature>
<keyword evidence="4 8" id="KW-0106">Calcium</keyword>
<organism evidence="13 14">
    <name type="scientific">Clonorchis sinensis</name>
    <name type="common">Chinese liver fluke</name>
    <dbReference type="NCBI Taxonomy" id="79923"/>
    <lineage>
        <taxon>Eukaryota</taxon>
        <taxon>Metazoa</taxon>
        <taxon>Spiralia</taxon>
        <taxon>Lophotrochozoa</taxon>
        <taxon>Platyhelminthes</taxon>
        <taxon>Trematoda</taxon>
        <taxon>Digenea</taxon>
        <taxon>Opisthorchiida</taxon>
        <taxon>Opisthorchiata</taxon>
        <taxon>Opisthorchiidae</taxon>
        <taxon>Clonorchis</taxon>
    </lineage>
</organism>
<dbReference type="InterPro" id="IPR020894">
    <property type="entry name" value="Cadherin_CS"/>
</dbReference>
<dbReference type="SMART" id="SM00112">
    <property type="entry name" value="CA"/>
    <property type="match status" value="7"/>
</dbReference>
<evidence type="ECO:0000313" key="14">
    <source>
        <dbReference type="Proteomes" id="UP000286415"/>
    </source>
</evidence>
<keyword evidence="11" id="KW-0732">Signal</keyword>
<evidence type="ECO:0000256" key="9">
    <source>
        <dbReference type="SAM" id="MobiDB-lite"/>
    </source>
</evidence>
<feature type="domain" description="Cadherin" evidence="12">
    <location>
        <begin position="381"/>
        <end position="500"/>
    </location>
</feature>
<dbReference type="PANTHER" id="PTHR24028:SF146">
    <property type="entry name" value="CADHERIN 96CB, ISOFORM D-RELATED"/>
    <property type="match status" value="1"/>
</dbReference>
<sequence>MNCFGRNCILLLLVIFASCECAEEVQVHLQMREETPPHTRIGSVSSSLPVTLGTKLHFLTDNTFFSVAPNTGEVGVARLIDRERLCPDFKICCGVLACQLDASVFITNKETGEFAATVNLKVDIQDQNDNRPAFTSPSQKVAISESAVVGTHINLVPATDADIEPVNQIQRYSLIEPTGTFVLDLTELPSVRLQLTRPLDREKTELYTATLEACDPGACARQTLEIQILDENDNKPIFKVTRYKKQLQENIKVGEVVLHLNATDLDAGDRGRVLYALHGTVDPDLSETFELVRDTGEIRLKRPLAANIRDNYRFKVIACDAVNPACAGDENSTAEITLLVEDINNFAPTIHTVAAGAALVSANPPPLDFAGQKPVQLSNEASFRESLSIFENTPPSQVAVLTVRDADVGENSRVTCSLNESSGDDLSRPFNGGSVSSNFILTLSAPGIYSLRTSRMYDYEIEPVVSTKVVCHDFGKPHALTSARVITVRVVDVNEFQPEFSRRVYVGRVSENSPAGKEILTITATDRDRGAVLRYYFAPVNTEQSTWDDSGRSETATAMDDAGLSRMEASKYFVMEPETGVIRTSQITLDRETVVGVTLVVLVSDSTMPPTFTATTTVSIEVIDENDNAPIFVNPPSESTDRVRAKPFTVMENAPRFTRLSEKLEARDPDQGENGRVQFSLLDTYALTRSSRQGSTNIRTNEQYSDSRYKEISHQSDPIDDLGLSKRVVDQPIFRVTPDGVIETLVELDREIVPAYILKVGAQDRGAQPLASTIMLRIDVLDANDNSPVWVFPTPMDRTINLTTAMKPGSLAGRLRAEDADINEAGRVTYLFLGPRGEPLRGVSLGEGLLDGLTLVRNGEKPPTNEQQRSALQTGPGRPNENGYRVGPLYLNGTTGEIWIADVLTPGAINLHLRAQDRGKPVSQTDAWLTINVFVDPSDDPSFFNFTGDGTLNVTIILVMITITAIVSLFLIVGIVCVRRRPVRYNATQSNTTPNGTTSPGHMTTYSADINKDYMAGTMNTGTWSSPLSVYTAGQYYPTLGSVGNPLLDDGQIFTTIGGAGVMGYGAMVAPSDTASLIYVPQPPPPPNVMGSVAAASVTPVPLEHGVVPLEYTGRGQMNTFGTLNRNRGGFYTGPPTCGISYEPHLDGDSGDSGRGPSEEGNQFLLTENYRNSSTTAAAVGHYNTYSGYRPSSRAGYYRNGLDGSNGMTGLHALNCPTVCSGGPCACYTLTENTVVQTSGQAYEGAEYNSAIFVPSYIAPRSSLDIPLPPPPPPPPRSPVIPGSGVISRKSAFTEEPTSQAHQSQSPDCFMPTSSPFVGTVKQSQNIYSQPPGTNRLPKGASEMNDDLPNGSITPVRIDLRKASLSGLSNGSEEEHNQRGKLAGAVPVLPPLAMKKMDTSGMNGEPT</sequence>
<comment type="subcellular location">
    <subcellularLocation>
        <location evidence="1">Membrane</location>
        <topology evidence="1">Single-pass membrane protein</topology>
    </subcellularLocation>
</comment>
<dbReference type="InterPro" id="IPR050174">
    <property type="entry name" value="Protocadherin/Cadherin-CA"/>
</dbReference>
<accession>A0A8T1M918</accession>
<evidence type="ECO:0000256" key="5">
    <source>
        <dbReference type="ARBA" id="ARBA00022989"/>
    </source>
</evidence>
<dbReference type="InterPro" id="IPR002126">
    <property type="entry name" value="Cadherin-like_dom"/>
</dbReference>
<feature type="domain" description="Cadherin" evidence="12">
    <location>
        <begin position="642"/>
        <end position="790"/>
    </location>
</feature>
<feature type="transmembrane region" description="Helical" evidence="10">
    <location>
        <begin position="954"/>
        <end position="978"/>
    </location>
</feature>
<feature type="region of interest" description="Disordered" evidence="9">
    <location>
        <begin position="857"/>
        <end position="884"/>
    </location>
</feature>
<evidence type="ECO:0000256" key="10">
    <source>
        <dbReference type="SAM" id="Phobius"/>
    </source>
</evidence>
<keyword evidence="6 10" id="KW-0472">Membrane</keyword>
<evidence type="ECO:0000256" key="6">
    <source>
        <dbReference type="ARBA" id="ARBA00023136"/>
    </source>
</evidence>
<feature type="domain" description="Cadherin" evidence="12">
    <location>
        <begin position="239"/>
        <end position="350"/>
    </location>
</feature>
<evidence type="ECO:0000256" key="3">
    <source>
        <dbReference type="ARBA" id="ARBA00022737"/>
    </source>
</evidence>
<dbReference type="EMBL" id="NIRI02000056">
    <property type="protein sequence ID" value="KAG5445633.1"/>
    <property type="molecule type" value="Genomic_DNA"/>
</dbReference>
<dbReference type="Pfam" id="PF00028">
    <property type="entry name" value="Cadherin"/>
    <property type="match status" value="3"/>
</dbReference>
<dbReference type="OrthoDB" id="6252479at2759"/>
<evidence type="ECO:0000259" key="12">
    <source>
        <dbReference type="PROSITE" id="PS50268"/>
    </source>
</evidence>
<keyword evidence="7" id="KW-0325">Glycoprotein</keyword>
<keyword evidence="14" id="KW-1185">Reference proteome</keyword>
<dbReference type="Proteomes" id="UP000286415">
    <property type="component" value="Unassembled WGS sequence"/>
</dbReference>
<dbReference type="GO" id="GO:0007156">
    <property type="term" value="P:homophilic cell adhesion via plasma membrane adhesion molecules"/>
    <property type="evidence" value="ECO:0007669"/>
    <property type="project" value="InterPro"/>
</dbReference>
<dbReference type="CDD" id="cd11304">
    <property type="entry name" value="Cadherin_repeat"/>
    <property type="match status" value="6"/>
</dbReference>
<feature type="region of interest" description="Disordered" evidence="9">
    <location>
        <begin position="1328"/>
        <end position="1354"/>
    </location>
</feature>
<dbReference type="InterPro" id="IPR015919">
    <property type="entry name" value="Cadherin-like_sf"/>
</dbReference>
<feature type="compositionally biased region" description="Polar residues" evidence="9">
    <location>
        <begin position="864"/>
        <end position="873"/>
    </location>
</feature>
<proteinExistence type="predicted"/>
<evidence type="ECO:0000256" key="11">
    <source>
        <dbReference type="SAM" id="SignalP"/>
    </source>
</evidence>
<dbReference type="SUPFAM" id="SSF49313">
    <property type="entry name" value="Cadherin-like"/>
    <property type="match status" value="6"/>
</dbReference>
<feature type="chain" id="PRO_5035908608" evidence="11">
    <location>
        <begin position="22"/>
        <end position="1407"/>
    </location>
</feature>
<feature type="domain" description="Cadherin" evidence="12">
    <location>
        <begin position="135"/>
        <end position="238"/>
    </location>
</feature>
<evidence type="ECO:0000313" key="13">
    <source>
        <dbReference type="EMBL" id="KAG5445633.1"/>
    </source>
</evidence>
<dbReference type="PROSITE" id="PS50268">
    <property type="entry name" value="CADHERIN_2"/>
    <property type="match status" value="6"/>
</dbReference>
<dbReference type="Gene3D" id="2.60.40.60">
    <property type="entry name" value="Cadherins"/>
    <property type="match status" value="7"/>
</dbReference>
<dbReference type="GO" id="GO:0005509">
    <property type="term" value="F:calcium ion binding"/>
    <property type="evidence" value="ECO:0007669"/>
    <property type="project" value="UniProtKB-UniRule"/>
</dbReference>
<keyword evidence="3" id="KW-0677">Repeat</keyword>
<evidence type="ECO:0000256" key="7">
    <source>
        <dbReference type="ARBA" id="ARBA00023180"/>
    </source>
</evidence>
<feature type="domain" description="Cadherin" evidence="12">
    <location>
        <begin position="501"/>
        <end position="632"/>
    </location>
</feature>
<reference evidence="13 14" key="1">
    <citation type="journal article" date="2018" name="Biotechnol. Adv.">
        <title>Improved genomic resources and new bioinformatic workflow for the carcinogenic parasite Clonorchis sinensis: Biotechnological implications.</title>
        <authorList>
            <person name="Wang D."/>
            <person name="Korhonen P.K."/>
            <person name="Gasser R.B."/>
            <person name="Young N.D."/>
        </authorList>
    </citation>
    <scope>NUCLEOTIDE SEQUENCE [LARGE SCALE GENOMIC DNA]</scope>
    <source>
        <strain evidence="13">Cs-k2</strain>
    </source>
</reference>
<dbReference type="GO" id="GO:0005886">
    <property type="term" value="C:plasma membrane"/>
    <property type="evidence" value="ECO:0007669"/>
    <property type="project" value="InterPro"/>
</dbReference>
<dbReference type="PROSITE" id="PS00232">
    <property type="entry name" value="CADHERIN_1"/>
    <property type="match status" value="4"/>
</dbReference>
<evidence type="ECO:0000256" key="8">
    <source>
        <dbReference type="PROSITE-ProRule" id="PRU00043"/>
    </source>
</evidence>
<evidence type="ECO:0000256" key="4">
    <source>
        <dbReference type="ARBA" id="ARBA00022837"/>
    </source>
</evidence>
<dbReference type="PRINTS" id="PR00205">
    <property type="entry name" value="CADHERIN"/>
</dbReference>
<feature type="compositionally biased region" description="Pro residues" evidence="9">
    <location>
        <begin position="1267"/>
        <end position="1279"/>
    </location>
</feature>
<keyword evidence="2 10" id="KW-0812">Transmembrane</keyword>
<protein>
    <submittedName>
        <fullName evidence="13">Protocadherin-18</fullName>
    </submittedName>
</protein>
<name>A0A8T1M918_CLOSI</name>
<gene>
    <name evidence="13" type="ORF">CSKR_104836</name>
</gene>
<reference evidence="13 14" key="2">
    <citation type="journal article" date="2021" name="Genomics">
        <title>High-quality reference genome for Clonorchis sinensis.</title>
        <authorList>
            <person name="Young N.D."/>
            <person name="Stroehlein A.J."/>
            <person name="Kinkar L."/>
            <person name="Wang T."/>
            <person name="Sohn W.M."/>
            <person name="Chang B.C.H."/>
            <person name="Kaur P."/>
            <person name="Weisz D."/>
            <person name="Dudchenko O."/>
            <person name="Aiden E.L."/>
            <person name="Korhonen P.K."/>
            <person name="Gasser R.B."/>
        </authorList>
    </citation>
    <scope>NUCLEOTIDE SEQUENCE [LARGE SCALE GENOMIC DNA]</scope>
    <source>
        <strain evidence="13">Cs-k2</strain>
    </source>
</reference>
<evidence type="ECO:0000256" key="2">
    <source>
        <dbReference type="ARBA" id="ARBA00022692"/>
    </source>
</evidence>
<dbReference type="PROSITE" id="PS51257">
    <property type="entry name" value="PROKAR_LIPOPROTEIN"/>
    <property type="match status" value="1"/>
</dbReference>
<comment type="caution">
    <text evidence="13">The sequence shown here is derived from an EMBL/GenBank/DDBJ whole genome shotgun (WGS) entry which is preliminary data.</text>
</comment>
<feature type="region of interest" description="Disordered" evidence="9">
    <location>
        <begin position="1265"/>
        <end position="1284"/>
    </location>
</feature>